<keyword evidence="4" id="KW-0274">FAD</keyword>
<dbReference type="PROSITE" id="PS51387">
    <property type="entry name" value="FAD_PCMH"/>
    <property type="match status" value="1"/>
</dbReference>
<evidence type="ECO:0000259" key="7">
    <source>
        <dbReference type="PROSITE" id="PS51387"/>
    </source>
</evidence>
<reference evidence="8 9" key="1">
    <citation type="submission" date="2018-05" db="EMBL/GenBank/DDBJ databases">
        <title>Complete genome sequence of the Type Strain of Streptomyces spongiicola HNM0071, the producer of staurosporine.</title>
        <authorList>
            <person name="Zhou S."/>
            <person name="Huang X."/>
        </authorList>
    </citation>
    <scope>NUCLEOTIDE SEQUENCE [LARGE SCALE GENOMIC DNA]</scope>
    <source>
        <strain evidence="8 9">HNM0071</strain>
    </source>
</reference>
<name>A0ABM6VAH4_9ACTN</name>
<evidence type="ECO:0000256" key="1">
    <source>
        <dbReference type="ARBA" id="ARBA00001974"/>
    </source>
</evidence>
<feature type="region of interest" description="Disordered" evidence="6">
    <location>
        <begin position="1"/>
        <end position="37"/>
    </location>
</feature>
<dbReference type="Proteomes" id="UP000245051">
    <property type="component" value="Chromosome"/>
</dbReference>
<sequence>MRTAGEDIRGTPRSRWWRPRAGRPERAPGRPPRWRNDVTETDIPAFAAATITADDPRYPSLVLGTNHRFPGRPDYVRVVTTTAQVAAAVTEAVAAGRRISVRSGGHGFEDLATNGVEVLLDMSEMTEVRYDEERRAFAIEAGATLGHVYRVLFKGWGVTIPAGECPEVGVGGHIVGGGYGPLSRSLGAVVDYLYAVEVVVVGEDGVARAVVATREDGDPHRDLWWAHTGGGGGTFGVVTRYWMRAPGADSGSDDPAELLPKAPAAWRSGMAVWSWETMTEESFAALQANFGAWFERNSDPDSPYAALAGFFHGTHRSGFGLTVGAHMDDATADAERLMTSFFEEITAGVDARPLFVDQQVRPWLYMSSYPGWGDPGDPFTRRIKIKAAYLRKGYSATQTAALYRHLTAGEASPVQLILIGYGGRVNAVAPDATAAAQRDSVLKAAYMAVWGAEADDETNIRRVREMYREVYAETGGVPVPNDANDGSYVNYADTDLADPEWNTSGVPWHTLYFKDNYPRLQRVKKRYDPRNVFRHALSVGLPG</sequence>
<dbReference type="Pfam" id="PF01565">
    <property type="entry name" value="FAD_binding_4"/>
    <property type="match status" value="1"/>
</dbReference>
<feature type="compositionally biased region" description="Basic and acidic residues" evidence="6">
    <location>
        <begin position="1"/>
        <end position="10"/>
    </location>
</feature>
<dbReference type="EMBL" id="CP029254">
    <property type="protein sequence ID" value="AWK10969.1"/>
    <property type="molecule type" value="Genomic_DNA"/>
</dbReference>
<dbReference type="InterPro" id="IPR012951">
    <property type="entry name" value="BBE"/>
</dbReference>
<comment type="similarity">
    <text evidence="2">Belongs to the oxygen-dependent FAD-linked oxidoreductase family.</text>
</comment>
<evidence type="ECO:0000313" key="9">
    <source>
        <dbReference type="Proteomes" id="UP000245051"/>
    </source>
</evidence>
<keyword evidence="3" id="KW-0285">Flavoprotein</keyword>
<dbReference type="PANTHER" id="PTHR42973">
    <property type="entry name" value="BINDING OXIDOREDUCTASE, PUTATIVE (AFU_ORTHOLOGUE AFUA_1G17690)-RELATED"/>
    <property type="match status" value="1"/>
</dbReference>
<feature type="domain" description="FAD-binding PCMH-type" evidence="7">
    <location>
        <begin position="68"/>
        <end position="248"/>
    </location>
</feature>
<dbReference type="Pfam" id="PF08031">
    <property type="entry name" value="BBE"/>
    <property type="match status" value="1"/>
</dbReference>
<dbReference type="Gene3D" id="3.30.465.10">
    <property type="match status" value="1"/>
</dbReference>
<evidence type="ECO:0000256" key="4">
    <source>
        <dbReference type="ARBA" id="ARBA00022827"/>
    </source>
</evidence>
<gene>
    <name evidence="8" type="ORF">DDQ41_20955</name>
</gene>
<evidence type="ECO:0000313" key="8">
    <source>
        <dbReference type="EMBL" id="AWK10969.1"/>
    </source>
</evidence>
<proteinExistence type="inferred from homology"/>
<dbReference type="InterPro" id="IPR036318">
    <property type="entry name" value="FAD-bd_PCMH-like_sf"/>
</dbReference>
<accession>A0ABM6VAH4</accession>
<dbReference type="InterPro" id="IPR016166">
    <property type="entry name" value="FAD-bd_PCMH"/>
</dbReference>
<organism evidence="8 9">
    <name type="scientific">Streptomyces spongiicola</name>
    <dbReference type="NCBI Taxonomy" id="1690221"/>
    <lineage>
        <taxon>Bacteria</taxon>
        <taxon>Bacillati</taxon>
        <taxon>Actinomycetota</taxon>
        <taxon>Actinomycetes</taxon>
        <taxon>Kitasatosporales</taxon>
        <taxon>Streptomycetaceae</taxon>
        <taxon>Streptomyces</taxon>
    </lineage>
</organism>
<dbReference type="InterPro" id="IPR016169">
    <property type="entry name" value="FAD-bd_PCMH_sub2"/>
</dbReference>
<keyword evidence="9" id="KW-1185">Reference proteome</keyword>
<feature type="compositionally biased region" description="Basic and acidic residues" evidence="6">
    <location>
        <begin position="22"/>
        <end position="37"/>
    </location>
</feature>
<protein>
    <submittedName>
        <fullName evidence="8">FAD-linked oxidase</fullName>
    </submittedName>
</protein>
<dbReference type="PANTHER" id="PTHR42973:SF39">
    <property type="entry name" value="FAD-BINDING PCMH-TYPE DOMAIN-CONTAINING PROTEIN"/>
    <property type="match status" value="1"/>
</dbReference>
<evidence type="ECO:0000256" key="2">
    <source>
        <dbReference type="ARBA" id="ARBA00005466"/>
    </source>
</evidence>
<dbReference type="InterPro" id="IPR006094">
    <property type="entry name" value="Oxid_FAD_bind_N"/>
</dbReference>
<dbReference type="Gene3D" id="3.40.462.20">
    <property type="match status" value="1"/>
</dbReference>
<keyword evidence="5" id="KW-0560">Oxidoreductase</keyword>
<evidence type="ECO:0000256" key="5">
    <source>
        <dbReference type="ARBA" id="ARBA00023002"/>
    </source>
</evidence>
<evidence type="ECO:0000256" key="3">
    <source>
        <dbReference type="ARBA" id="ARBA00022630"/>
    </source>
</evidence>
<dbReference type="SUPFAM" id="SSF56176">
    <property type="entry name" value="FAD-binding/transporter-associated domain-like"/>
    <property type="match status" value="1"/>
</dbReference>
<evidence type="ECO:0000256" key="6">
    <source>
        <dbReference type="SAM" id="MobiDB-lite"/>
    </source>
</evidence>
<comment type="cofactor">
    <cofactor evidence="1">
        <name>FAD</name>
        <dbReference type="ChEBI" id="CHEBI:57692"/>
    </cofactor>
</comment>
<dbReference type="InterPro" id="IPR050416">
    <property type="entry name" value="FAD-linked_Oxidoreductase"/>
</dbReference>